<gene>
    <name evidence="2" type="ORF">Airi02_064500</name>
</gene>
<dbReference type="RefSeq" id="WP_285578321.1">
    <property type="nucleotide sequence ID" value="NZ_BSTK01000010.1"/>
</dbReference>
<sequence>MGGDDSSLISVITRDHRRLGDLLVRLTARGSARDGLVDEMTAEVMRHAVAEELYLYPLVREVVPEWVVDSAEHADIDARMERMLTDLSVTRPDSPAFDALITRLVVVSRQAILHEELEVFPRLARHADRRLLTDLETMFRAFSKAAVVEKTCDAGRVIRFHGLVLHRWEPGLPICAAPHMSPQDVTPHLSLPA</sequence>
<dbReference type="PANTHER" id="PTHR35585">
    <property type="entry name" value="HHE DOMAIN PROTEIN (AFU_ORTHOLOGUE AFUA_4G00730)"/>
    <property type="match status" value="1"/>
</dbReference>
<name>A0A9W6W407_9ACTN</name>
<reference evidence="2" key="1">
    <citation type="submission" date="2023-03" db="EMBL/GenBank/DDBJ databases">
        <title>Actinoallomurus iriomotensis NBRC 103684.</title>
        <authorList>
            <person name="Ichikawa N."/>
            <person name="Sato H."/>
            <person name="Tonouchi N."/>
        </authorList>
    </citation>
    <scope>NUCLEOTIDE SEQUENCE</scope>
    <source>
        <strain evidence="2">NBRC 103684</strain>
    </source>
</reference>
<keyword evidence="3" id="KW-1185">Reference proteome</keyword>
<dbReference type="PANTHER" id="PTHR35585:SF1">
    <property type="entry name" value="HHE DOMAIN PROTEIN (AFU_ORTHOLOGUE AFUA_4G00730)"/>
    <property type="match status" value="1"/>
</dbReference>
<evidence type="ECO:0000313" key="2">
    <source>
        <dbReference type="EMBL" id="GLY88521.1"/>
    </source>
</evidence>
<feature type="domain" description="Hemerythrin-like" evidence="1">
    <location>
        <begin position="8"/>
        <end position="123"/>
    </location>
</feature>
<dbReference type="Gene3D" id="1.20.120.520">
    <property type="entry name" value="nmb1532 protein domain like"/>
    <property type="match status" value="1"/>
</dbReference>
<dbReference type="Proteomes" id="UP001165074">
    <property type="component" value="Unassembled WGS sequence"/>
</dbReference>
<proteinExistence type="predicted"/>
<dbReference type="Pfam" id="PF01814">
    <property type="entry name" value="Hemerythrin"/>
    <property type="match status" value="1"/>
</dbReference>
<organism evidence="2 3">
    <name type="scientific">Actinoallomurus iriomotensis</name>
    <dbReference type="NCBI Taxonomy" id="478107"/>
    <lineage>
        <taxon>Bacteria</taxon>
        <taxon>Bacillati</taxon>
        <taxon>Actinomycetota</taxon>
        <taxon>Actinomycetes</taxon>
        <taxon>Streptosporangiales</taxon>
        <taxon>Thermomonosporaceae</taxon>
        <taxon>Actinoallomurus</taxon>
    </lineage>
</organism>
<accession>A0A9W6W407</accession>
<evidence type="ECO:0000259" key="1">
    <source>
        <dbReference type="Pfam" id="PF01814"/>
    </source>
</evidence>
<dbReference type="EMBL" id="BSTK01000010">
    <property type="protein sequence ID" value="GLY88521.1"/>
    <property type="molecule type" value="Genomic_DNA"/>
</dbReference>
<dbReference type="AlphaFoldDB" id="A0A9W6W407"/>
<protein>
    <recommendedName>
        <fullName evidence="1">Hemerythrin-like domain-containing protein</fullName>
    </recommendedName>
</protein>
<comment type="caution">
    <text evidence="2">The sequence shown here is derived from an EMBL/GenBank/DDBJ whole genome shotgun (WGS) entry which is preliminary data.</text>
</comment>
<evidence type="ECO:0000313" key="3">
    <source>
        <dbReference type="Proteomes" id="UP001165074"/>
    </source>
</evidence>
<dbReference type="InterPro" id="IPR012312">
    <property type="entry name" value="Hemerythrin-like"/>
</dbReference>